<feature type="transmembrane region" description="Helical" evidence="1">
    <location>
        <begin position="161"/>
        <end position="181"/>
    </location>
</feature>
<evidence type="ECO:0000313" key="3">
    <source>
        <dbReference type="Proteomes" id="UP000721236"/>
    </source>
</evidence>
<protein>
    <recommendedName>
        <fullName evidence="4">Transmembrane protein</fullName>
    </recommendedName>
</protein>
<evidence type="ECO:0008006" key="4">
    <source>
        <dbReference type="Google" id="ProtNLM"/>
    </source>
</evidence>
<feature type="transmembrane region" description="Helical" evidence="1">
    <location>
        <begin position="187"/>
        <end position="209"/>
    </location>
</feature>
<sequence>MPASPDIAPPADRFAFLSADATVASPGPKMALPTDAAQASHDPVTADLHPHAKAWRGARDWLARLEDSLIEEAAENAASWCLRQRLHACTSALVEVETAARALKATQDSAGLPASTRSRNAIADRERDVQHACTEAFAALQTLAMAIELHDEAMAPGKTKIGIHAVLSAAALIVLGVALFATSGVALVVLAALAGFAVLNGACAGAEVVRAALENPRDTGGFEDVRAALLGQIERLSWKPATGQAVASDEPSVPPPVPVEDAPVTDAPTTNAQAPAPFVFPEIGSGADIVRLLAAIDPRLPAKARADILNRVRFAATTCLPIEELHDAAQAVLASIATLPEQERLRLLPGFAYGCCREIGSGGNRTREGDELLLATLRGILDSIGQLRPADRVSALVGLHAGSRLIYGWVREQSVPLLEALKASLPPAYRDSLQRSLDDYVPDDYGYARGYDQRYGV</sequence>
<dbReference type="Proteomes" id="UP000721236">
    <property type="component" value="Unassembled WGS sequence"/>
</dbReference>
<comment type="caution">
    <text evidence="2">The sequence shown here is derived from an EMBL/GenBank/DDBJ whole genome shotgun (WGS) entry which is preliminary data.</text>
</comment>
<keyword evidence="1" id="KW-0812">Transmembrane</keyword>
<dbReference type="EMBL" id="CAJZAH010000001">
    <property type="protein sequence ID" value="CAG9165447.1"/>
    <property type="molecule type" value="Genomic_DNA"/>
</dbReference>
<keyword evidence="3" id="KW-1185">Reference proteome</keyword>
<proteinExistence type="predicted"/>
<keyword evidence="1" id="KW-0472">Membrane</keyword>
<organism evidence="2 3">
    <name type="scientific">Cupriavidus respiraculi</name>
    <dbReference type="NCBI Taxonomy" id="195930"/>
    <lineage>
        <taxon>Bacteria</taxon>
        <taxon>Pseudomonadati</taxon>
        <taxon>Pseudomonadota</taxon>
        <taxon>Betaproteobacteria</taxon>
        <taxon>Burkholderiales</taxon>
        <taxon>Burkholderiaceae</taxon>
        <taxon>Cupriavidus</taxon>
    </lineage>
</organism>
<dbReference type="RefSeq" id="WP_224038973.1">
    <property type="nucleotide sequence ID" value="NZ_CAJZAH010000001.1"/>
</dbReference>
<name>A0ABM8WDP4_9BURK</name>
<evidence type="ECO:0000256" key="1">
    <source>
        <dbReference type="SAM" id="Phobius"/>
    </source>
</evidence>
<keyword evidence="1" id="KW-1133">Transmembrane helix</keyword>
<reference evidence="2 3" key="1">
    <citation type="submission" date="2021-08" db="EMBL/GenBank/DDBJ databases">
        <authorList>
            <person name="Peeters C."/>
        </authorList>
    </citation>
    <scope>NUCLEOTIDE SEQUENCE [LARGE SCALE GENOMIC DNA]</scope>
    <source>
        <strain evidence="2 3">LMG 21510</strain>
    </source>
</reference>
<accession>A0ABM8WDP4</accession>
<evidence type="ECO:0000313" key="2">
    <source>
        <dbReference type="EMBL" id="CAG9165447.1"/>
    </source>
</evidence>
<gene>
    <name evidence="2" type="ORF">LMG21510_00092</name>
</gene>